<keyword evidence="2" id="KW-0067">ATP-binding</keyword>
<dbReference type="InterPro" id="IPR003593">
    <property type="entry name" value="AAA+_ATPase"/>
</dbReference>
<protein>
    <submittedName>
        <fullName evidence="2">ATP-binding protein</fullName>
    </submittedName>
</protein>
<proteinExistence type="predicted"/>
<evidence type="ECO:0000259" key="1">
    <source>
        <dbReference type="SMART" id="SM00382"/>
    </source>
</evidence>
<organism evidence="2 3">
    <name type="scientific">Micromonospora cathayae</name>
    <dbReference type="NCBI Taxonomy" id="3028804"/>
    <lineage>
        <taxon>Bacteria</taxon>
        <taxon>Bacillati</taxon>
        <taxon>Actinomycetota</taxon>
        <taxon>Actinomycetes</taxon>
        <taxon>Micromonosporales</taxon>
        <taxon>Micromonosporaceae</taxon>
        <taxon>Micromonospora</taxon>
    </lineage>
</organism>
<dbReference type="Pfam" id="PF13479">
    <property type="entry name" value="AAA_24"/>
    <property type="match status" value="1"/>
</dbReference>
<dbReference type="EMBL" id="CP118615">
    <property type="protein sequence ID" value="WDZ87216.1"/>
    <property type="molecule type" value="Genomic_DNA"/>
</dbReference>
<accession>A0ABY7ZVY0</accession>
<dbReference type="Proteomes" id="UP001219605">
    <property type="component" value="Chromosome"/>
</dbReference>
<keyword evidence="3" id="KW-1185">Reference proteome</keyword>
<dbReference type="SMART" id="SM00382">
    <property type="entry name" value="AAA"/>
    <property type="match status" value="1"/>
</dbReference>
<dbReference type="GO" id="GO:0005524">
    <property type="term" value="F:ATP binding"/>
    <property type="evidence" value="ECO:0007669"/>
    <property type="project" value="UniProtKB-KW"/>
</dbReference>
<gene>
    <name evidence="2" type="ORF">PVK37_12810</name>
</gene>
<dbReference type="InterPro" id="IPR027417">
    <property type="entry name" value="P-loop_NTPase"/>
</dbReference>
<dbReference type="SUPFAM" id="SSF52540">
    <property type="entry name" value="P-loop containing nucleoside triphosphate hydrolases"/>
    <property type="match status" value="1"/>
</dbReference>
<sequence length="294" mass="31618">MELSFTPATKAQAKARLAFAGPSGSGKTYTSLITGTALGGRIAVIDTERGSASKYADQFTFDTLQMHTYDPRQLVKALAAAGNAGYDVVIVDSLSHFWMGTGGMLEQVDQAAKRSGGGNTFAGWKEARPMERAMVDALLAYPGHVIVTMRTKTEYVIEENDRGKKVPRKIGTKPEQRDGIEYEFDVVGDLDLENTLIVAKSRCKPLAKSVIREPDEEFGQRILAWLTDGADPGMSVSEVARTALDPTTGFDELGQLYKAEEAAGRLGAAVNDENGEPTTLGALLSRLGKARKPA</sequence>
<feature type="domain" description="AAA+ ATPase" evidence="1">
    <location>
        <begin position="13"/>
        <end position="175"/>
    </location>
</feature>
<evidence type="ECO:0000313" key="3">
    <source>
        <dbReference type="Proteomes" id="UP001219605"/>
    </source>
</evidence>
<dbReference type="RefSeq" id="WP_275034136.1">
    <property type="nucleotide sequence ID" value="NZ_CP118615.1"/>
</dbReference>
<name>A0ABY7ZVY0_9ACTN</name>
<dbReference type="Gene3D" id="3.40.50.300">
    <property type="entry name" value="P-loop containing nucleotide triphosphate hydrolases"/>
    <property type="match status" value="1"/>
</dbReference>
<evidence type="ECO:0000313" key="2">
    <source>
        <dbReference type="EMBL" id="WDZ87216.1"/>
    </source>
</evidence>
<keyword evidence="2" id="KW-0547">Nucleotide-binding</keyword>
<reference evidence="2 3" key="1">
    <citation type="submission" date="2023-02" db="EMBL/GenBank/DDBJ databases">
        <authorList>
            <person name="Mo P."/>
        </authorList>
    </citation>
    <scope>NUCLEOTIDE SEQUENCE [LARGE SCALE GENOMIC DNA]</scope>
    <source>
        <strain evidence="2 3">HUAS 3</strain>
    </source>
</reference>